<evidence type="ECO:0000313" key="10">
    <source>
        <dbReference type="EMBL" id="MDT0438636.1"/>
    </source>
</evidence>
<dbReference type="InterPro" id="IPR036250">
    <property type="entry name" value="AcylCo_DH-like_C"/>
</dbReference>
<evidence type="ECO:0000256" key="3">
    <source>
        <dbReference type="ARBA" id="ARBA00022630"/>
    </source>
</evidence>
<protein>
    <submittedName>
        <fullName evidence="10">Acyl-CoA dehydrogenase family protein</fullName>
    </submittedName>
</protein>
<dbReference type="AlphaFoldDB" id="A0ABD5EVI0"/>
<dbReference type="RefSeq" id="WP_161353480.1">
    <property type="nucleotide sequence ID" value="NZ_JAVRES010000019.1"/>
</dbReference>
<dbReference type="EMBL" id="JAVRES010000019">
    <property type="protein sequence ID" value="MDT0438636.1"/>
    <property type="molecule type" value="Genomic_DNA"/>
</dbReference>
<dbReference type="Gene3D" id="1.10.540.10">
    <property type="entry name" value="Acyl-CoA dehydrogenase/oxidase, N-terminal domain"/>
    <property type="match status" value="1"/>
</dbReference>
<comment type="caution">
    <text evidence="10">The sequence shown here is derived from an EMBL/GenBank/DDBJ whole genome shotgun (WGS) entry which is preliminary data.</text>
</comment>
<evidence type="ECO:0000259" key="7">
    <source>
        <dbReference type="Pfam" id="PF00441"/>
    </source>
</evidence>
<evidence type="ECO:0000256" key="6">
    <source>
        <dbReference type="RuleBase" id="RU362125"/>
    </source>
</evidence>
<dbReference type="InterPro" id="IPR037069">
    <property type="entry name" value="AcylCoA_DH/ox_N_sf"/>
</dbReference>
<dbReference type="GO" id="GO:0016491">
    <property type="term" value="F:oxidoreductase activity"/>
    <property type="evidence" value="ECO:0007669"/>
    <property type="project" value="UniProtKB-KW"/>
</dbReference>
<evidence type="ECO:0000259" key="8">
    <source>
        <dbReference type="Pfam" id="PF02770"/>
    </source>
</evidence>
<keyword evidence="4 6" id="KW-0274">FAD</keyword>
<evidence type="ECO:0000256" key="1">
    <source>
        <dbReference type="ARBA" id="ARBA00001974"/>
    </source>
</evidence>
<comment type="similarity">
    <text evidence="2 6">Belongs to the acyl-CoA dehydrogenase family.</text>
</comment>
<dbReference type="InterPro" id="IPR009100">
    <property type="entry name" value="AcylCoA_DH/oxidase_NM_dom_sf"/>
</dbReference>
<comment type="cofactor">
    <cofactor evidence="1 6">
        <name>FAD</name>
        <dbReference type="ChEBI" id="CHEBI:57692"/>
    </cofactor>
</comment>
<reference evidence="11" key="1">
    <citation type="submission" date="2023-07" db="EMBL/GenBank/DDBJ databases">
        <title>30 novel species of actinomycetes from the DSMZ collection.</title>
        <authorList>
            <person name="Nouioui I."/>
        </authorList>
    </citation>
    <scope>NUCLEOTIDE SEQUENCE [LARGE SCALE GENOMIC DNA]</scope>
    <source>
        <strain evidence="11">DSM 41981</strain>
    </source>
</reference>
<dbReference type="InterPro" id="IPR052161">
    <property type="entry name" value="Mycobact_Acyl-CoA_DH"/>
</dbReference>
<dbReference type="Proteomes" id="UP001183535">
    <property type="component" value="Unassembled WGS sequence"/>
</dbReference>
<dbReference type="InterPro" id="IPR006091">
    <property type="entry name" value="Acyl-CoA_Oxase/DH_mid-dom"/>
</dbReference>
<dbReference type="Gene3D" id="1.20.140.10">
    <property type="entry name" value="Butyryl-CoA Dehydrogenase, subunit A, domain 3"/>
    <property type="match status" value="1"/>
</dbReference>
<organism evidence="10 11">
    <name type="scientific">Streptomyces doudnae</name>
    <dbReference type="NCBI Taxonomy" id="3075536"/>
    <lineage>
        <taxon>Bacteria</taxon>
        <taxon>Bacillati</taxon>
        <taxon>Actinomycetota</taxon>
        <taxon>Actinomycetes</taxon>
        <taxon>Kitasatosporales</taxon>
        <taxon>Streptomycetaceae</taxon>
        <taxon>Streptomyces</taxon>
    </lineage>
</organism>
<evidence type="ECO:0000259" key="9">
    <source>
        <dbReference type="Pfam" id="PF02771"/>
    </source>
</evidence>
<name>A0ABD5EVI0_9ACTN</name>
<evidence type="ECO:0000256" key="4">
    <source>
        <dbReference type="ARBA" id="ARBA00022827"/>
    </source>
</evidence>
<dbReference type="PANTHER" id="PTHR43292:SF4">
    <property type="entry name" value="ACYL-COA DEHYDROGENASE FADE34"/>
    <property type="match status" value="1"/>
</dbReference>
<dbReference type="InterPro" id="IPR009075">
    <property type="entry name" value="AcylCo_DH/oxidase_C"/>
</dbReference>
<feature type="domain" description="Acyl-CoA oxidase/dehydrogenase middle" evidence="8">
    <location>
        <begin position="123"/>
        <end position="217"/>
    </location>
</feature>
<dbReference type="FunFam" id="2.40.110.10:FF:000011">
    <property type="entry name" value="Acyl-CoA dehydrogenase FadE34"/>
    <property type="match status" value="1"/>
</dbReference>
<dbReference type="Pfam" id="PF02771">
    <property type="entry name" value="Acyl-CoA_dh_N"/>
    <property type="match status" value="1"/>
</dbReference>
<gene>
    <name evidence="10" type="ORF">RM877_28545</name>
</gene>
<dbReference type="InterPro" id="IPR046373">
    <property type="entry name" value="Acyl-CoA_Oxase/DH_mid-dom_sf"/>
</dbReference>
<evidence type="ECO:0000256" key="2">
    <source>
        <dbReference type="ARBA" id="ARBA00009347"/>
    </source>
</evidence>
<keyword evidence="5 6" id="KW-0560">Oxidoreductase</keyword>
<proteinExistence type="inferred from homology"/>
<dbReference type="PANTHER" id="PTHR43292">
    <property type="entry name" value="ACYL-COA DEHYDROGENASE"/>
    <property type="match status" value="1"/>
</dbReference>
<evidence type="ECO:0000313" key="11">
    <source>
        <dbReference type="Proteomes" id="UP001183535"/>
    </source>
</evidence>
<feature type="domain" description="Acyl-CoA dehydrogenase/oxidase N-terminal" evidence="9">
    <location>
        <begin position="19"/>
        <end position="119"/>
    </location>
</feature>
<sequence length="400" mass="43812">MSALEEFRTLLASSLPDDWVRAAAEDDIATLEKFNQGPDAAAVVRKVAAEGWLTPEWPVAYGGRELDTEDAVRIRTELRRWRIGNVRSAIGTAWVGPAILKFAAPDAKTRLLPPIARNEALWCQLFSEPEAGSDLAAVRTRARRDGDRWLVSGTKIWTSRADVAQWGLALCRTDPTVSKHAGLTAFCIDMKAAGVSVSPIRQLTGDHEFFEVVLDNVAVDDSLRLGAPGAGWEVVRAVLAFERSAGSGVGAAPPGSVVGRGVQEAVARFGDQLDAGRLDELVRVYVESRVVELNNLRAAVERRAGRGPIRRGAPFNKILQAEHTKRLQQLFVDLAGMDAVARDPEDDWTAHNVWAYLRVQAKTIAGGTSEVLRNQVAERALGLPREEDPSRHRPWQEVNQ</sequence>
<keyword evidence="3 6" id="KW-0285">Flavoprotein</keyword>
<evidence type="ECO:0000256" key="5">
    <source>
        <dbReference type="ARBA" id="ARBA00023002"/>
    </source>
</evidence>
<dbReference type="Pfam" id="PF02770">
    <property type="entry name" value="Acyl-CoA_dh_M"/>
    <property type="match status" value="1"/>
</dbReference>
<feature type="domain" description="Acyl-CoA dehydrogenase/oxidase C-terminal" evidence="7">
    <location>
        <begin position="229"/>
        <end position="380"/>
    </location>
</feature>
<accession>A0ABD5EVI0</accession>
<dbReference type="Pfam" id="PF00441">
    <property type="entry name" value="Acyl-CoA_dh_1"/>
    <property type="match status" value="1"/>
</dbReference>
<dbReference type="SUPFAM" id="SSF47203">
    <property type="entry name" value="Acyl-CoA dehydrogenase C-terminal domain-like"/>
    <property type="match status" value="1"/>
</dbReference>
<dbReference type="SUPFAM" id="SSF56645">
    <property type="entry name" value="Acyl-CoA dehydrogenase NM domain-like"/>
    <property type="match status" value="1"/>
</dbReference>
<dbReference type="Gene3D" id="2.40.110.10">
    <property type="entry name" value="Butyryl-CoA Dehydrogenase, subunit A, domain 2"/>
    <property type="match status" value="1"/>
</dbReference>
<keyword evidence="11" id="KW-1185">Reference proteome</keyword>
<dbReference type="InterPro" id="IPR013786">
    <property type="entry name" value="AcylCoA_DH/ox_N"/>
</dbReference>